<feature type="region of interest" description="Disordered" evidence="4">
    <location>
        <begin position="407"/>
        <end position="431"/>
    </location>
</feature>
<dbReference type="GO" id="GO:1901982">
    <property type="term" value="F:maltose binding"/>
    <property type="evidence" value="ECO:0007669"/>
    <property type="project" value="TreeGrafter"/>
</dbReference>
<evidence type="ECO:0000256" key="4">
    <source>
        <dbReference type="SAM" id="MobiDB-lite"/>
    </source>
</evidence>
<dbReference type="Proteomes" id="UP000292695">
    <property type="component" value="Unassembled WGS sequence"/>
</dbReference>
<evidence type="ECO:0000256" key="2">
    <source>
        <dbReference type="ARBA" id="ARBA00022448"/>
    </source>
</evidence>
<proteinExistence type="inferred from homology"/>
<dbReference type="Pfam" id="PF13416">
    <property type="entry name" value="SBP_bac_8"/>
    <property type="match status" value="1"/>
</dbReference>
<organism evidence="6 7">
    <name type="scientific">Kribbella sindirgiensis</name>
    <dbReference type="NCBI Taxonomy" id="1124744"/>
    <lineage>
        <taxon>Bacteria</taxon>
        <taxon>Bacillati</taxon>
        <taxon>Actinomycetota</taxon>
        <taxon>Actinomycetes</taxon>
        <taxon>Propionibacteriales</taxon>
        <taxon>Kribbellaceae</taxon>
        <taxon>Kribbella</taxon>
    </lineage>
</organism>
<evidence type="ECO:0000313" key="7">
    <source>
        <dbReference type="Proteomes" id="UP000292695"/>
    </source>
</evidence>
<dbReference type="EMBL" id="SJKA01000002">
    <property type="protein sequence ID" value="TCC39470.1"/>
    <property type="molecule type" value="Genomic_DNA"/>
</dbReference>
<comment type="similarity">
    <text evidence="1">Belongs to the bacterial solute-binding protein 1 family.</text>
</comment>
<reference evidence="6 7" key="1">
    <citation type="submission" date="2019-02" db="EMBL/GenBank/DDBJ databases">
        <title>Kribbella capetownensis sp. nov. and Kribbella speibonae sp. nov., isolated from soil.</title>
        <authorList>
            <person name="Curtis S.M."/>
            <person name="Norton I."/>
            <person name="Everest G.J."/>
            <person name="Meyers P.R."/>
        </authorList>
    </citation>
    <scope>NUCLEOTIDE SEQUENCE [LARGE SCALE GENOMIC DNA]</scope>
    <source>
        <strain evidence="6 7">DSM 27082</strain>
    </source>
</reference>
<feature type="compositionally biased region" description="Polar residues" evidence="4">
    <location>
        <begin position="33"/>
        <end position="45"/>
    </location>
</feature>
<dbReference type="InterPro" id="IPR006059">
    <property type="entry name" value="SBP"/>
</dbReference>
<keyword evidence="2" id="KW-0813">Transport</keyword>
<dbReference type="Gene3D" id="3.40.190.10">
    <property type="entry name" value="Periplasmic binding protein-like II"/>
    <property type="match status" value="2"/>
</dbReference>
<dbReference type="RefSeq" id="WP_131285551.1">
    <property type="nucleotide sequence ID" value="NZ_SJKA01000002.1"/>
</dbReference>
<feature type="chain" id="PRO_5020431424" evidence="5">
    <location>
        <begin position="26"/>
        <end position="431"/>
    </location>
</feature>
<feature type="signal peptide" evidence="5">
    <location>
        <begin position="1"/>
        <end position="25"/>
    </location>
</feature>
<name>A0A4R0J251_9ACTN</name>
<keyword evidence="7" id="KW-1185">Reference proteome</keyword>
<keyword evidence="3 5" id="KW-0732">Signal</keyword>
<evidence type="ECO:0000313" key="6">
    <source>
        <dbReference type="EMBL" id="TCC39470.1"/>
    </source>
</evidence>
<dbReference type="CDD" id="cd14747">
    <property type="entry name" value="PBP2_MalE"/>
    <property type="match status" value="1"/>
</dbReference>
<evidence type="ECO:0000256" key="1">
    <source>
        <dbReference type="ARBA" id="ARBA00008520"/>
    </source>
</evidence>
<evidence type="ECO:0000256" key="5">
    <source>
        <dbReference type="SAM" id="SignalP"/>
    </source>
</evidence>
<accession>A0A4R0J251</accession>
<gene>
    <name evidence="6" type="ORF">E0H50_05950</name>
</gene>
<dbReference type="PANTHER" id="PTHR30061">
    <property type="entry name" value="MALTOSE-BINDING PERIPLASMIC PROTEIN"/>
    <property type="match status" value="1"/>
</dbReference>
<feature type="region of interest" description="Disordered" evidence="4">
    <location>
        <begin position="27"/>
        <end position="52"/>
    </location>
</feature>
<dbReference type="GO" id="GO:0015768">
    <property type="term" value="P:maltose transport"/>
    <property type="evidence" value="ECO:0007669"/>
    <property type="project" value="TreeGrafter"/>
</dbReference>
<evidence type="ECO:0000256" key="3">
    <source>
        <dbReference type="ARBA" id="ARBA00022729"/>
    </source>
</evidence>
<comment type="caution">
    <text evidence="6">The sequence shown here is derived from an EMBL/GenBank/DDBJ whole genome shotgun (WGS) entry which is preliminary data.</text>
</comment>
<dbReference type="AlphaFoldDB" id="A0A4R0J251"/>
<dbReference type="PROSITE" id="PS51257">
    <property type="entry name" value="PROKAR_LIPOPROTEIN"/>
    <property type="match status" value="1"/>
</dbReference>
<dbReference type="GO" id="GO:0042956">
    <property type="term" value="P:maltodextrin transmembrane transport"/>
    <property type="evidence" value="ECO:0007669"/>
    <property type="project" value="TreeGrafter"/>
</dbReference>
<dbReference type="SUPFAM" id="SSF53850">
    <property type="entry name" value="Periplasmic binding protein-like II"/>
    <property type="match status" value="1"/>
</dbReference>
<dbReference type="PANTHER" id="PTHR30061:SF50">
    <property type="entry name" value="MALTOSE_MALTODEXTRIN-BINDING PERIPLASMIC PROTEIN"/>
    <property type="match status" value="1"/>
</dbReference>
<protein>
    <submittedName>
        <fullName evidence="6">Extracellular solute-binding protein</fullName>
    </submittedName>
</protein>
<sequence>MFTHSIRRRLVIGSAALTATALALAGCGRSEDTPSGGSQPTTTVSEGPATGNLTVWAMGTEGENLPKLMEQFKQANPGVNVTVTPIPWDAAHNKFTTAITANTLPDAAMVGTTWMGEFADLGALDPTPQGFDNSGFYEGALDTTKVGGTQYGVPWYVETRLVFYRKDLAAKAGFSTPPTDWDGLKAMAKAMKEKAGAKYGINLQPGGDGSWQTVMPFAWSAGANITGDDQKEFTFDTPEMQEGLKYYQSFFTEKLAGTDLPPNQTEAQFVNGQVPMFISGPWMAGSVAKAGGDAIKPNIGVFQIPKNKTATSFVGGSDFVVFKASKNKDSAWKLVKFLSDPKTQASWFKMSSDLPAVKSAWEDPSIASDPLLPVFGKQLEDAKAPPAIVNWEQVAKAFDTEVEKMAKSGQSPADTAKAIQTKASAIGTGGS</sequence>
<dbReference type="GO" id="GO:0055052">
    <property type="term" value="C:ATP-binding cassette (ABC) transporter complex, substrate-binding subunit-containing"/>
    <property type="evidence" value="ECO:0007669"/>
    <property type="project" value="TreeGrafter"/>
</dbReference>
<dbReference type="OrthoDB" id="9780991at2"/>